<dbReference type="FunFam" id="3.30.70.1660:FF:000004">
    <property type="entry name" value="Peptide chain release factor 1"/>
    <property type="match status" value="1"/>
</dbReference>
<dbReference type="EMBL" id="NTQT01000032">
    <property type="protein sequence ID" value="PFC70729.1"/>
    <property type="molecule type" value="Genomic_DNA"/>
</dbReference>
<dbReference type="PANTHER" id="PTHR43804:SF7">
    <property type="entry name" value="LD18447P"/>
    <property type="match status" value="1"/>
</dbReference>
<keyword evidence="5 8" id="KW-0963">Cytoplasm</keyword>
<organism evidence="11 12">
    <name type="scientific">Bacillus cereus</name>
    <dbReference type="NCBI Taxonomy" id="1396"/>
    <lineage>
        <taxon>Bacteria</taxon>
        <taxon>Bacillati</taxon>
        <taxon>Bacillota</taxon>
        <taxon>Bacilli</taxon>
        <taxon>Bacillales</taxon>
        <taxon>Bacillaceae</taxon>
        <taxon>Bacillus</taxon>
        <taxon>Bacillus cereus group</taxon>
    </lineage>
</organism>
<dbReference type="Proteomes" id="UP000220226">
    <property type="component" value="Unassembled WGS sequence"/>
</dbReference>
<dbReference type="Pfam" id="PF00472">
    <property type="entry name" value="RF-1"/>
    <property type="match status" value="1"/>
</dbReference>
<evidence type="ECO:0000313" key="11">
    <source>
        <dbReference type="EMBL" id="PFC70729.1"/>
    </source>
</evidence>
<evidence type="ECO:0000256" key="3">
    <source>
        <dbReference type="ARBA" id="ARBA00010835"/>
    </source>
</evidence>
<feature type="domain" description="Prokaryotic-type class I peptide chain release factors" evidence="10">
    <location>
        <begin position="229"/>
        <end position="245"/>
    </location>
</feature>
<reference evidence="11 12" key="1">
    <citation type="submission" date="2017-09" db="EMBL/GenBank/DDBJ databases">
        <title>Large-scale bioinformatics analysis of Bacillus genomes uncovers conserved roles of natural products in bacterial physiology.</title>
        <authorList>
            <consortium name="Agbiome Team Llc"/>
            <person name="Bleich R.M."/>
            <person name="Grubbs K.J."/>
            <person name="Santa Maria K.C."/>
            <person name="Allen S.E."/>
            <person name="Farag S."/>
            <person name="Shank E.A."/>
            <person name="Bowers A."/>
        </authorList>
    </citation>
    <scope>NUCLEOTIDE SEQUENCE [LARGE SCALE GENOMIC DNA]</scope>
    <source>
        <strain evidence="11 12">AFS025165</strain>
    </source>
</reference>
<comment type="PTM">
    <text evidence="8">Methylated by PrmC. Methylation increases the termination efficiency of RF1.</text>
</comment>
<feature type="modified residue" description="N5-methylglutamine" evidence="8">
    <location>
        <position position="236"/>
    </location>
</feature>
<evidence type="ECO:0000256" key="1">
    <source>
        <dbReference type="ARBA" id="ARBA00002986"/>
    </source>
</evidence>
<dbReference type="InterPro" id="IPR004373">
    <property type="entry name" value="RF-1"/>
</dbReference>
<dbReference type="GO" id="GO:0016149">
    <property type="term" value="F:translation release factor activity, codon specific"/>
    <property type="evidence" value="ECO:0007669"/>
    <property type="project" value="UniProtKB-UniRule"/>
</dbReference>
<dbReference type="InterPro" id="IPR000352">
    <property type="entry name" value="Pep_chain_release_fac_I"/>
</dbReference>
<dbReference type="GO" id="GO:0005829">
    <property type="term" value="C:cytosol"/>
    <property type="evidence" value="ECO:0007669"/>
    <property type="project" value="UniProtKB-ARBA"/>
</dbReference>
<dbReference type="NCBIfam" id="NF001859">
    <property type="entry name" value="PRK00591.1"/>
    <property type="match status" value="1"/>
</dbReference>
<accession>A0A2A8XYB2</accession>
<dbReference type="Gene3D" id="3.30.70.1660">
    <property type="match status" value="1"/>
</dbReference>
<evidence type="ECO:0000256" key="4">
    <source>
        <dbReference type="ARBA" id="ARBA00022481"/>
    </source>
</evidence>
<evidence type="ECO:0000256" key="9">
    <source>
        <dbReference type="SAM" id="Coils"/>
    </source>
</evidence>
<dbReference type="FunFam" id="3.30.70.1660:FF:000002">
    <property type="entry name" value="Peptide chain release factor 1"/>
    <property type="match status" value="1"/>
</dbReference>
<dbReference type="FunFam" id="3.30.160.20:FF:000004">
    <property type="entry name" value="Peptide chain release factor 1"/>
    <property type="match status" value="1"/>
</dbReference>
<dbReference type="InterPro" id="IPR045853">
    <property type="entry name" value="Pep_chain_release_fac_I_sf"/>
</dbReference>
<feature type="coiled-coil region" evidence="9">
    <location>
        <begin position="1"/>
        <end position="78"/>
    </location>
</feature>
<protein>
    <recommendedName>
        <fullName evidence="7 8">Peptide chain release factor 1</fullName>
        <shortName evidence="8">RF-1</shortName>
    </recommendedName>
</protein>
<dbReference type="InterPro" id="IPR050057">
    <property type="entry name" value="Prokaryotic/Mito_RF"/>
</dbReference>
<dbReference type="HAMAP" id="MF_00093">
    <property type="entry name" value="Rel_fac_1"/>
    <property type="match status" value="1"/>
</dbReference>
<evidence type="ECO:0000259" key="10">
    <source>
        <dbReference type="PROSITE" id="PS00745"/>
    </source>
</evidence>
<name>A0A2A8XYB2_BACCE</name>
<dbReference type="Gene3D" id="6.10.140.1950">
    <property type="match status" value="1"/>
</dbReference>
<dbReference type="PROSITE" id="PS00745">
    <property type="entry name" value="RF_PROK_I"/>
    <property type="match status" value="1"/>
</dbReference>
<evidence type="ECO:0000313" key="12">
    <source>
        <dbReference type="Proteomes" id="UP000220226"/>
    </source>
</evidence>
<evidence type="ECO:0000256" key="2">
    <source>
        <dbReference type="ARBA" id="ARBA00004496"/>
    </source>
</evidence>
<dbReference type="InterPro" id="IPR005139">
    <property type="entry name" value="PCRF"/>
</dbReference>
<comment type="function">
    <text evidence="1 8">Peptide chain release factor 1 directs the termination of translation in response to the peptide chain termination codons UAG and UAA.</text>
</comment>
<sequence>MNDVLDRLQAVENRYEKLNELLSDPEVISDTNKLREYSKEQSDIQETVEVYREYKDVREQLKDAKAMLEDKLDAEMREMVKEEVSELEGQDKMLSERLKILLVPKDPNDDKNVIVEVRGAAGGDEAALFAGDLYRMYSRYAEVQGWKTEIIEASYTELGGYKEIIFMINGKGAFAKLKFENGAHRVQRVPETESGGRIHTSTATVAVLPEAEEVEIDIHEKDVRVDTFASSGPGGQSVNTTMSAVRLTHLPTGVVVSCQDEKSQIKNKEKAMKVLRARVYDKFRQEAQAEYDQNRKQAVGTGDRSERIRTYNFPQNRVTDHRIGLTIQKLDQILQGKLDDFINALVMEDQAQKMEAAE</sequence>
<evidence type="ECO:0000256" key="8">
    <source>
        <dbReference type="HAMAP-Rule" id="MF_00093"/>
    </source>
</evidence>
<evidence type="ECO:0000256" key="5">
    <source>
        <dbReference type="ARBA" id="ARBA00022490"/>
    </source>
</evidence>
<comment type="subcellular location">
    <subcellularLocation>
        <location evidence="2 8">Cytoplasm</location>
    </subcellularLocation>
</comment>
<keyword evidence="9" id="KW-0175">Coiled coil</keyword>
<gene>
    <name evidence="8 11" type="primary">prfA</name>
    <name evidence="11" type="ORF">CN290_25485</name>
</gene>
<dbReference type="SUPFAM" id="SSF75620">
    <property type="entry name" value="Release factor"/>
    <property type="match status" value="1"/>
</dbReference>
<dbReference type="Pfam" id="PF03462">
    <property type="entry name" value="PCRF"/>
    <property type="match status" value="1"/>
</dbReference>
<dbReference type="NCBIfam" id="TIGR00019">
    <property type="entry name" value="prfA"/>
    <property type="match status" value="1"/>
</dbReference>
<evidence type="ECO:0000256" key="7">
    <source>
        <dbReference type="ARBA" id="ARBA00050039"/>
    </source>
</evidence>
<proteinExistence type="inferred from homology"/>
<keyword evidence="4 8" id="KW-0488">Methylation</keyword>
<comment type="caution">
    <text evidence="11">The sequence shown here is derived from an EMBL/GenBank/DDBJ whole genome shotgun (WGS) entry which is preliminary data.</text>
</comment>
<dbReference type="SMART" id="SM00937">
    <property type="entry name" value="PCRF"/>
    <property type="match status" value="1"/>
</dbReference>
<comment type="similarity">
    <text evidence="3 8">Belongs to the prokaryotic/mitochondrial release factor family.</text>
</comment>
<keyword evidence="6 8" id="KW-0648">Protein biosynthesis</keyword>
<dbReference type="Gene3D" id="3.30.160.20">
    <property type="match status" value="1"/>
</dbReference>
<evidence type="ECO:0000256" key="6">
    <source>
        <dbReference type="ARBA" id="ARBA00022917"/>
    </source>
</evidence>
<dbReference type="PANTHER" id="PTHR43804">
    <property type="entry name" value="LD18447P"/>
    <property type="match status" value="1"/>
</dbReference>
<dbReference type="AlphaFoldDB" id="A0A2A8XYB2"/>